<dbReference type="Proteomes" id="UP000886520">
    <property type="component" value="Chromosome 13"/>
</dbReference>
<gene>
    <name evidence="1" type="ORF">GOP47_0013851</name>
</gene>
<proteinExistence type="predicted"/>
<evidence type="ECO:0000313" key="1">
    <source>
        <dbReference type="EMBL" id="KAI5071600.1"/>
    </source>
</evidence>
<organism evidence="1 2">
    <name type="scientific">Adiantum capillus-veneris</name>
    <name type="common">Maidenhair fern</name>
    <dbReference type="NCBI Taxonomy" id="13818"/>
    <lineage>
        <taxon>Eukaryota</taxon>
        <taxon>Viridiplantae</taxon>
        <taxon>Streptophyta</taxon>
        <taxon>Embryophyta</taxon>
        <taxon>Tracheophyta</taxon>
        <taxon>Polypodiopsida</taxon>
        <taxon>Polypodiidae</taxon>
        <taxon>Polypodiales</taxon>
        <taxon>Pteridineae</taxon>
        <taxon>Pteridaceae</taxon>
        <taxon>Vittarioideae</taxon>
        <taxon>Adiantum</taxon>
    </lineage>
</organism>
<dbReference type="AlphaFoldDB" id="A0A9D4UPK2"/>
<comment type="caution">
    <text evidence="1">The sequence shown here is derived from an EMBL/GenBank/DDBJ whole genome shotgun (WGS) entry which is preliminary data.</text>
</comment>
<reference evidence="1" key="1">
    <citation type="submission" date="2021-01" db="EMBL/GenBank/DDBJ databases">
        <title>Adiantum capillus-veneris genome.</title>
        <authorList>
            <person name="Fang Y."/>
            <person name="Liao Q."/>
        </authorList>
    </citation>
    <scope>NUCLEOTIDE SEQUENCE</scope>
    <source>
        <strain evidence="1">H3</strain>
        <tissue evidence="1">Leaf</tissue>
    </source>
</reference>
<feature type="non-terminal residue" evidence="1">
    <location>
        <position position="50"/>
    </location>
</feature>
<name>A0A9D4UPK2_ADICA</name>
<accession>A0A9D4UPK2</accession>
<sequence length="50" mass="5487">HSCCRGLVDVPSSWSWLHVAGDEAARYGGEWGAKAARGTAFREVKHFAQK</sequence>
<dbReference type="EMBL" id="JABFUD020000013">
    <property type="protein sequence ID" value="KAI5071600.1"/>
    <property type="molecule type" value="Genomic_DNA"/>
</dbReference>
<protein>
    <submittedName>
        <fullName evidence="1">Uncharacterized protein</fullName>
    </submittedName>
</protein>
<evidence type="ECO:0000313" key="2">
    <source>
        <dbReference type="Proteomes" id="UP000886520"/>
    </source>
</evidence>
<keyword evidence="2" id="KW-1185">Reference proteome</keyword>
<feature type="non-terminal residue" evidence="1">
    <location>
        <position position="1"/>
    </location>
</feature>